<evidence type="ECO:0000313" key="4">
    <source>
        <dbReference type="Proteomes" id="UP000628840"/>
    </source>
</evidence>
<comment type="caution">
    <text evidence="3">The sequence shown here is derived from an EMBL/GenBank/DDBJ whole genome shotgun (WGS) entry which is preliminary data.</text>
</comment>
<evidence type="ECO:0000313" key="3">
    <source>
        <dbReference type="EMBL" id="GGL26071.1"/>
    </source>
</evidence>
<dbReference type="Proteomes" id="UP000628840">
    <property type="component" value="Unassembled WGS sequence"/>
</dbReference>
<dbReference type="AlphaFoldDB" id="A0A830F760"/>
<keyword evidence="2" id="KW-0472">Membrane</keyword>
<feature type="transmembrane region" description="Helical" evidence="2">
    <location>
        <begin position="114"/>
        <end position="134"/>
    </location>
</feature>
<keyword evidence="2" id="KW-0812">Transmembrane</keyword>
<accession>A0A830F760</accession>
<keyword evidence="4" id="KW-1185">Reference proteome</keyword>
<protein>
    <submittedName>
        <fullName evidence="3">Uncharacterized protein</fullName>
    </submittedName>
</protein>
<organism evidence="3 4">
    <name type="scientific">Halarchaeum grantii</name>
    <dbReference type="NCBI Taxonomy" id="1193105"/>
    <lineage>
        <taxon>Archaea</taxon>
        <taxon>Methanobacteriati</taxon>
        <taxon>Methanobacteriota</taxon>
        <taxon>Stenosarchaea group</taxon>
        <taxon>Halobacteria</taxon>
        <taxon>Halobacteriales</taxon>
        <taxon>Halobacteriaceae</taxon>
    </lineage>
</organism>
<reference evidence="3 4" key="1">
    <citation type="journal article" date="2019" name="Int. J. Syst. Evol. Microbiol.">
        <title>The Global Catalogue of Microorganisms (GCM) 10K type strain sequencing project: providing services to taxonomists for standard genome sequencing and annotation.</title>
        <authorList>
            <consortium name="The Broad Institute Genomics Platform"/>
            <consortium name="The Broad Institute Genome Sequencing Center for Infectious Disease"/>
            <person name="Wu L."/>
            <person name="Ma J."/>
        </authorList>
    </citation>
    <scope>NUCLEOTIDE SEQUENCE [LARGE SCALE GENOMIC DNA]</scope>
    <source>
        <strain evidence="3 4">JCM 19585</strain>
    </source>
</reference>
<evidence type="ECO:0000256" key="1">
    <source>
        <dbReference type="SAM" id="MobiDB-lite"/>
    </source>
</evidence>
<evidence type="ECO:0000256" key="2">
    <source>
        <dbReference type="SAM" id="Phobius"/>
    </source>
</evidence>
<name>A0A830F760_9EURY</name>
<sequence>MADSSYTYGSGGGDEGGGDPYDDGVEARLPGGANGIARTLKSILASGSWSDLGGAVIGGLLYQLWAGVINLPLALGDAVGALVSPVTDGLSAGVGSIGSTLVSEAEAVWTPLDAGIFGLPLNAAILIVAMWVAVRGYRVIQDG</sequence>
<dbReference type="EMBL" id="BMPF01000001">
    <property type="protein sequence ID" value="GGL26071.1"/>
    <property type="molecule type" value="Genomic_DNA"/>
</dbReference>
<dbReference type="RefSeq" id="WP_188878978.1">
    <property type="nucleotide sequence ID" value="NZ_BMPF01000001.1"/>
</dbReference>
<gene>
    <name evidence="3" type="ORF">GCM10009037_07120</name>
</gene>
<proteinExistence type="predicted"/>
<keyword evidence="2" id="KW-1133">Transmembrane helix</keyword>
<feature type="region of interest" description="Disordered" evidence="1">
    <location>
        <begin position="1"/>
        <end position="25"/>
    </location>
</feature>